<dbReference type="Proteomes" id="UP000018688">
    <property type="component" value="Unassembled WGS sequence"/>
</dbReference>
<reference evidence="1 2" key="1">
    <citation type="submission" date="2013-10" db="EMBL/GenBank/DDBJ databases">
        <title>The Genome Sequence of Helicobacter canis NCTC 12740.</title>
        <authorList>
            <consortium name="The Broad Institute Genomics Platform"/>
            <person name="Earl A."/>
            <person name="Fox J.G."/>
            <person name="Shen Z."/>
            <person name="Young S.K."/>
            <person name="Zeng Q."/>
            <person name="Gargeya S."/>
            <person name="Fitzgerald M."/>
            <person name="Abouelleil A."/>
            <person name="Alvarado L."/>
            <person name="Chapman S.B."/>
            <person name="Gainer-Dewar J."/>
            <person name="Goldberg J."/>
            <person name="Griggs A."/>
            <person name="Gujja S."/>
            <person name="Hansen M."/>
            <person name="Howarth C."/>
            <person name="Imamovic A."/>
            <person name="Ireland A."/>
            <person name="Larimer J."/>
            <person name="McCowan C."/>
            <person name="Murphy C."/>
            <person name="Pearson M."/>
            <person name="Poon T.W."/>
            <person name="Priest M."/>
            <person name="Roberts A."/>
            <person name="Saif S."/>
            <person name="Shea T."/>
            <person name="Sykes S."/>
            <person name="Wortman J."/>
            <person name="Nusbaum C."/>
            <person name="Birren B."/>
        </authorList>
    </citation>
    <scope>NUCLEOTIDE SEQUENCE [LARGE SCALE GENOMIC DNA]</scope>
    <source>
        <strain evidence="1 2">NCTC 12740</strain>
    </source>
</reference>
<dbReference type="InterPro" id="IPR037914">
    <property type="entry name" value="SpoVT-AbrB_sf"/>
</dbReference>
<dbReference type="STRING" id="1357399.HMPREF2087_00266"/>
<evidence type="ECO:0000313" key="2">
    <source>
        <dbReference type="Proteomes" id="UP000018688"/>
    </source>
</evidence>
<dbReference type="OrthoDB" id="9810009at2"/>
<name>V8CJ15_9HELI</name>
<dbReference type="PATRIC" id="fig|1357399.3.peg.278"/>
<proteinExistence type="predicted"/>
<comment type="caution">
    <text evidence="1">The sequence shown here is derived from an EMBL/GenBank/DDBJ whole genome shotgun (WGS) entry which is preliminary data.</text>
</comment>
<dbReference type="Gene3D" id="2.10.260.10">
    <property type="match status" value="1"/>
</dbReference>
<keyword evidence="2" id="KW-1185">Reference proteome</keyword>
<dbReference type="EMBL" id="AZJJ01000001">
    <property type="protein sequence ID" value="ETD27354.1"/>
    <property type="molecule type" value="Genomic_DNA"/>
</dbReference>
<dbReference type="SUPFAM" id="SSF89447">
    <property type="entry name" value="AbrB/MazE/MraZ-like"/>
    <property type="match status" value="1"/>
</dbReference>
<dbReference type="AlphaFoldDB" id="V8CJ15"/>
<evidence type="ECO:0008006" key="3">
    <source>
        <dbReference type="Google" id="ProtNLM"/>
    </source>
</evidence>
<gene>
    <name evidence="1" type="ORF">HMPREF2087_00266</name>
</gene>
<organism evidence="1 2">
    <name type="scientific">Helicobacter canis NCTC 12740</name>
    <dbReference type="NCBI Taxonomy" id="1357399"/>
    <lineage>
        <taxon>Bacteria</taxon>
        <taxon>Pseudomonadati</taxon>
        <taxon>Campylobacterota</taxon>
        <taxon>Epsilonproteobacteria</taxon>
        <taxon>Campylobacterales</taxon>
        <taxon>Helicobacteraceae</taxon>
        <taxon>Helicobacter</taxon>
    </lineage>
</organism>
<accession>V8CJ15</accession>
<dbReference type="RefSeq" id="WP_023929177.1">
    <property type="nucleotide sequence ID" value="NZ_KI669458.1"/>
</dbReference>
<protein>
    <recommendedName>
        <fullName evidence="3">SpoVT-AbrB domain-containing protein</fullName>
    </recommendedName>
</protein>
<evidence type="ECO:0000313" key="1">
    <source>
        <dbReference type="EMBL" id="ETD27354.1"/>
    </source>
</evidence>
<dbReference type="HOGENOM" id="CLU_162018_2_2_7"/>
<sequence length="74" mass="8468">MTAKVFQSGNSLAIRLPKSLNLSKDCEFDIAKINNSIVLTPTAQKWENLFSAVESFKGELKREQPQAQEREWQK</sequence>